<dbReference type="AlphaFoldDB" id="A0A0J0YSE9"/>
<evidence type="ECO:0000256" key="1">
    <source>
        <dbReference type="SAM" id="SignalP"/>
    </source>
</evidence>
<proteinExistence type="predicted"/>
<dbReference type="Proteomes" id="UP000036027">
    <property type="component" value="Unassembled WGS sequence"/>
</dbReference>
<dbReference type="PATRIC" id="fig|1470200.3.peg.2181"/>
<sequence length="137" mass="15308">MLKKALWLMLLSLGVSARAFGIEQPASGVVVDTGRAELCMKGQCYPVLVGAATPKGDFPLQLIRTTRKGYGGDVLKFKETEKFIFAIHRVWTGKPSERRMERIVSPNAEDRKMTNGCINVTSDVYELLKAYKKVTIR</sequence>
<dbReference type="EMBL" id="JTDO01000006">
    <property type="protein sequence ID" value="KLT73046.1"/>
    <property type="molecule type" value="Genomic_DNA"/>
</dbReference>
<accession>A0A0J0YSE9</accession>
<dbReference type="RefSeq" id="WP_047760839.1">
    <property type="nucleotide sequence ID" value="NZ_CP091510.1"/>
</dbReference>
<evidence type="ECO:0008006" key="4">
    <source>
        <dbReference type="Google" id="ProtNLM"/>
    </source>
</evidence>
<keyword evidence="3" id="KW-1185">Reference proteome</keyword>
<keyword evidence="1" id="KW-0732">Signal</keyword>
<gene>
    <name evidence="2" type="ORF">PL75_05065</name>
</gene>
<evidence type="ECO:0000313" key="2">
    <source>
        <dbReference type="EMBL" id="KLT73046.1"/>
    </source>
</evidence>
<comment type="caution">
    <text evidence="2">The sequence shown here is derived from an EMBL/GenBank/DDBJ whole genome shotgun (WGS) entry which is preliminary data.</text>
</comment>
<reference evidence="2 3" key="1">
    <citation type="submission" date="2014-11" db="EMBL/GenBank/DDBJ databases">
        <title>Genome of a novel goose pathogen.</title>
        <authorList>
            <person name="Hansen C.M."/>
            <person name="Hueffer K."/>
            <person name="Choi S.C."/>
        </authorList>
    </citation>
    <scope>NUCLEOTIDE SEQUENCE [LARGE SCALE GENOMIC DNA]</scope>
    <source>
        <strain evidence="2 3">KH1503</strain>
    </source>
</reference>
<protein>
    <recommendedName>
        <fullName evidence="4">L,D-transpeptidase</fullName>
    </recommendedName>
</protein>
<organism evidence="2 3">
    <name type="scientific">Neisseria arctica</name>
    <dbReference type="NCBI Taxonomy" id="1470200"/>
    <lineage>
        <taxon>Bacteria</taxon>
        <taxon>Pseudomonadati</taxon>
        <taxon>Pseudomonadota</taxon>
        <taxon>Betaproteobacteria</taxon>
        <taxon>Neisseriales</taxon>
        <taxon>Neisseriaceae</taxon>
        <taxon>Neisseria</taxon>
    </lineage>
</organism>
<evidence type="ECO:0000313" key="3">
    <source>
        <dbReference type="Proteomes" id="UP000036027"/>
    </source>
</evidence>
<feature type="chain" id="PRO_5005246844" description="L,D-transpeptidase" evidence="1">
    <location>
        <begin position="20"/>
        <end position="137"/>
    </location>
</feature>
<name>A0A0J0YSE9_9NEIS</name>
<feature type="signal peptide" evidence="1">
    <location>
        <begin position="1"/>
        <end position="19"/>
    </location>
</feature>
<dbReference type="STRING" id="1470200.PL75_05065"/>